<name>A0ABD0SKK3_LOXSC</name>
<dbReference type="Proteomes" id="UP001549920">
    <property type="component" value="Unassembled WGS sequence"/>
</dbReference>
<organism evidence="13 16">
    <name type="scientific">Loxostege sticticalis</name>
    <name type="common">Beet webworm moth</name>
    <dbReference type="NCBI Taxonomy" id="481309"/>
    <lineage>
        <taxon>Eukaryota</taxon>
        <taxon>Metazoa</taxon>
        <taxon>Ecdysozoa</taxon>
        <taxon>Arthropoda</taxon>
        <taxon>Hexapoda</taxon>
        <taxon>Insecta</taxon>
        <taxon>Pterygota</taxon>
        <taxon>Neoptera</taxon>
        <taxon>Endopterygota</taxon>
        <taxon>Lepidoptera</taxon>
        <taxon>Glossata</taxon>
        <taxon>Ditrysia</taxon>
        <taxon>Pyraloidea</taxon>
        <taxon>Crambidae</taxon>
        <taxon>Pyraustinae</taxon>
        <taxon>Loxostege</taxon>
    </lineage>
</organism>
<comment type="subcellular location">
    <subcellularLocation>
        <location evidence="1">Endomembrane system</location>
        <topology evidence="1">Multi-pass membrane protein</topology>
    </subcellularLocation>
</comment>
<comment type="similarity">
    <text evidence="2">Belongs to the TMEM38 family.</text>
</comment>
<evidence type="ECO:0000256" key="5">
    <source>
        <dbReference type="ARBA" id="ARBA00022692"/>
    </source>
</evidence>
<dbReference type="Proteomes" id="UP001549921">
    <property type="component" value="Unassembled WGS sequence"/>
</dbReference>
<dbReference type="Pfam" id="PF05197">
    <property type="entry name" value="TRIC"/>
    <property type="match status" value="1"/>
</dbReference>
<dbReference type="EMBL" id="JBEUOH010000019">
    <property type="protein sequence ID" value="KAL0869774.1"/>
    <property type="molecule type" value="Genomic_DNA"/>
</dbReference>
<evidence type="ECO:0000256" key="3">
    <source>
        <dbReference type="ARBA" id="ARBA00022448"/>
    </source>
</evidence>
<dbReference type="GO" id="GO:0005267">
    <property type="term" value="F:potassium channel activity"/>
    <property type="evidence" value="ECO:0007669"/>
    <property type="project" value="UniProtKB-KW"/>
</dbReference>
<evidence type="ECO:0000256" key="12">
    <source>
        <dbReference type="SAM" id="Phobius"/>
    </source>
</evidence>
<gene>
    <name evidence="14" type="ORF">ABMA27_006000</name>
    <name evidence="13" type="ORF">ABMA28_006255</name>
</gene>
<feature type="transmembrane region" description="Helical" evidence="12">
    <location>
        <begin position="53"/>
        <end position="72"/>
    </location>
</feature>
<evidence type="ECO:0000313" key="14">
    <source>
        <dbReference type="EMBL" id="KAL0869774.1"/>
    </source>
</evidence>
<feature type="transmembrane region" description="Helical" evidence="12">
    <location>
        <begin position="84"/>
        <end position="101"/>
    </location>
</feature>
<sequence length="275" mass="30332">MDPEAFLDLANQVIKLKMFPYFDIAHSLLCALAVREDLGAGAQAFSRKHPLSCWLSTMLVIFAGGMVVNGLLGEPILAPLKNTPQLVIGTVTWYVVFYTPFDVGYKVAKFLPVKVVASAMKEIYRAKKVYDGVSHAAKLYPNAWVIMIIVGTLKGNGAGFTKLVERLIRGAWTPTAMETMQPSFYTKASLVASIIFVLDKKTDLISAPHALVYFGIVIFFVYFKLSSILLGIHDPFVPFENLFCALFLGGIWDSLAKLLGKGQPKEETKDAKKTN</sequence>
<keyword evidence="10 12" id="KW-0472">Membrane</keyword>
<evidence type="ECO:0000256" key="4">
    <source>
        <dbReference type="ARBA" id="ARBA00022538"/>
    </source>
</evidence>
<evidence type="ECO:0000256" key="8">
    <source>
        <dbReference type="ARBA" id="ARBA00022989"/>
    </source>
</evidence>
<dbReference type="PANTHER" id="PTHR12454:SF11">
    <property type="entry name" value="GH25683P"/>
    <property type="match status" value="1"/>
</dbReference>
<keyword evidence="5 12" id="KW-0812">Transmembrane</keyword>
<keyword evidence="7" id="KW-0630">Potassium</keyword>
<dbReference type="PANTHER" id="PTHR12454">
    <property type="entry name" value="TRIMERIC INTRACELLULAR CATION CHANNEL"/>
    <property type="match status" value="1"/>
</dbReference>
<evidence type="ECO:0000256" key="11">
    <source>
        <dbReference type="ARBA" id="ARBA00023303"/>
    </source>
</evidence>
<keyword evidence="4" id="KW-0633">Potassium transport</keyword>
<evidence type="ECO:0000256" key="6">
    <source>
        <dbReference type="ARBA" id="ARBA00022826"/>
    </source>
</evidence>
<evidence type="ECO:0000313" key="16">
    <source>
        <dbReference type="Proteomes" id="UP001549921"/>
    </source>
</evidence>
<evidence type="ECO:0000256" key="10">
    <source>
        <dbReference type="ARBA" id="ARBA00023136"/>
    </source>
</evidence>
<dbReference type="GO" id="GO:0012505">
    <property type="term" value="C:endomembrane system"/>
    <property type="evidence" value="ECO:0007669"/>
    <property type="project" value="UniProtKB-SubCell"/>
</dbReference>
<keyword evidence="15" id="KW-1185">Reference proteome</keyword>
<keyword evidence="3" id="KW-0813">Transport</keyword>
<keyword evidence="6" id="KW-0631">Potassium channel</keyword>
<protein>
    <recommendedName>
        <fullName evidence="17">Trimeric intracellular cation channel type B</fullName>
    </recommendedName>
</protein>
<evidence type="ECO:0000256" key="1">
    <source>
        <dbReference type="ARBA" id="ARBA00004127"/>
    </source>
</evidence>
<evidence type="ECO:0000256" key="2">
    <source>
        <dbReference type="ARBA" id="ARBA00005766"/>
    </source>
</evidence>
<evidence type="ECO:0000313" key="13">
    <source>
        <dbReference type="EMBL" id="KAL0820361.1"/>
    </source>
</evidence>
<keyword evidence="11" id="KW-0407">Ion channel</keyword>
<evidence type="ECO:0000313" key="15">
    <source>
        <dbReference type="Proteomes" id="UP001549920"/>
    </source>
</evidence>
<dbReference type="EMBL" id="JBEDNZ010000019">
    <property type="protein sequence ID" value="KAL0820361.1"/>
    <property type="molecule type" value="Genomic_DNA"/>
</dbReference>
<keyword evidence="9" id="KW-0406">Ion transport</keyword>
<dbReference type="AlphaFoldDB" id="A0ABD0SKK3"/>
<evidence type="ECO:0008006" key="17">
    <source>
        <dbReference type="Google" id="ProtNLM"/>
    </source>
</evidence>
<proteinExistence type="inferred from homology"/>
<accession>A0ABD0SKK3</accession>
<evidence type="ECO:0000256" key="7">
    <source>
        <dbReference type="ARBA" id="ARBA00022958"/>
    </source>
</evidence>
<feature type="transmembrane region" description="Helical" evidence="12">
    <location>
        <begin position="210"/>
        <end position="230"/>
    </location>
</feature>
<evidence type="ECO:0000256" key="9">
    <source>
        <dbReference type="ARBA" id="ARBA00023065"/>
    </source>
</evidence>
<comment type="caution">
    <text evidence="13">The sequence shown here is derived from an EMBL/GenBank/DDBJ whole genome shotgun (WGS) entry which is preliminary data.</text>
</comment>
<keyword evidence="8 12" id="KW-1133">Transmembrane helix</keyword>
<dbReference type="InterPro" id="IPR007866">
    <property type="entry name" value="TRIC_channel"/>
</dbReference>
<reference evidence="15 16" key="1">
    <citation type="submission" date="2024-06" db="EMBL/GenBank/DDBJ databases">
        <title>A chromosome-level genome assembly of beet webworm, Loxostege sticticalis.</title>
        <authorList>
            <person name="Zhang Y."/>
        </authorList>
    </citation>
    <scope>NUCLEOTIDE SEQUENCE [LARGE SCALE GENOMIC DNA]</scope>
    <source>
        <strain evidence="14">AQ026</strain>
        <strain evidence="13">AQ028</strain>
        <tissue evidence="13">Male pupae</tissue>
        <tissue evidence="14">Whole body</tissue>
    </source>
</reference>